<dbReference type="OrthoDB" id="5862557at2759"/>
<sequence length="282" mass="30035">MRSTFALVGILMVIFSEQDLVASLCPCAHFPANYCSCQAGPAPICSCQAIVPTPSCGCAVQAQITQCRTSCQQICQSTCSQSSLFLTCPSACGSTCLRSCMPQLLPVAIPRVAITTQCPGVCQQSCQQFCSVRTIPACIPQCQQTCVRKCATATTVTVPIQKTVSLIAQPNPAVLVPGPIAVPAPGCTECAQKQHVQREAMSFPDIVPLNPAQPRCVEACMPNCDPDCVMQHQYLSDEDFATPSPAAEMEQTNGSSQSMEPPYLGNPELKKKNKKNKNKIAA</sequence>
<keyword evidence="4" id="KW-1185">Reference proteome</keyword>
<dbReference type="Proteomes" id="UP000024635">
    <property type="component" value="Unassembled WGS sequence"/>
</dbReference>
<feature type="chain" id="PRO_5001486003" description="Cysteine rich repeat-containing domain protein" evidence="2">
    <location>
        <begin position="23"/>
        <end position="282"/>
    </location>
</feature>
<evidence type="ECO:0000256" key="2">
    <source>
        <dbReference type="SAM" id="SignalP"/>
    </source>
</evidence>
<dbReference type="AlphaFoldDB" id="A0A016S1P4"/>
<gene>
    <name evidence="3" type="primary">Acey_s0316.g2282</name>
    <name evidence="3" type="ORF">Y032_0316g2282</name>
</gene>
<reference evidence="4" key="1">
    <citation type="journal article" date="2015" name="Nat. Genet.">
        <title>The genome and transcriptome of the zoonotic hookworm Ancylostoma ceylanicum identify infection-specific gene families.</title>
        <authorList>
            <person name="Schwarz E.M."/>
            <person name="Hu Y."/>
            <person name="Antoshechkin I."/>
            <person name="Miller M.M."/>
            <person name="Sternberg P.W."/>
            <person name="Aroian R.V."/>
        </authorList>
    </citation>
    <scope>NUCLEOTIDE SEQUENCE</scope>
    <source>
        <strain evidence="4">HY135</strain>
    </source>
</reference>
<keyword evidence="2" id="KW-0732">Signal</keyword>
<feature type="signal peptide" evidence="2">
    <location>
        <begin position="1"/>
        <end position="22"/>
    </location>
</feature>
<evidence type="ECO:0000313" key="3">
    <source>
        <dbReference type="EMBL" id="EYB84431.1"/>
    </source>
</evidence>
<comment type="caution">
    <text evidence="3">The sequence shown here is derived from an EMBL/GenBank/DDBJ whole genome shotgun (WGS) entry which is preliminary data.</text>
</comment>
<organism evidence="3 4">
    <name type="scientific">Ancylostoma ceylanicum</name>
    <dbReference type="NCBI Taxonomy" id="53326"/>
    <lineage>
        <taxon>Eukaryota</taxon>
        <taxon>Metazoa</taxon>
        <taxon>Ecdysozoa</taxon>
        <taxon>Nematoda</taxon>
        <taxon>Chromadorea</taxon>
        <taxon>Rhabditida</taxon>
        <taxon>Rhabditina</taxon>
        <taxon>Rhabditomorpha</taxon>
        <taxon>Strongyloidea</taxon>
        <taxon>Ancylostomatidae</taxon>
        <taxon>Ancylostomatinae</taxon>
        <taxon>Ancylostoma</taxon>
    </lineage>
</organism>
<dbReference type="EMBL" id="JARK01001652">
    <property type="protein sequence ID" value="EYB84431.1"/>
    <property type="molecule type" value="Genomic_DNA"/>
</dbReference>
<accession>A0A016S1P4</accession>
<feature type="compositionally biased region" description="Basic residues" evidence="1">
    <location>
        <begin position="271"/>
        <end position="282"/>
    </location>
</feature>
<protein>
    <recommendedName>
        <fullName evidence="5">Cysteine rich repeat-containing domain protein</fullName>
    </recommendedName>
</protein>
<feature type="compositionally biased region" description="Polar residues" evidence="1">
    <location>
        <begin position="250"/>
        <end position="259"/>
    </location>
</feature>
<proteinExistence type="predicted"/>
<name>A0A016S1P4_9BILA</name>
<feature type="region of interest" description="Disordered" evidence="1">
    <location>
        <begin position="241"/>
        <end position="282"/>
    </location>
</feature>
<evidence type="ECO:0008006" key="5">
    <source>
        <dbReference type="Google" id="ProtNLM"/>
    </source>
</evidence>
<evidence type="ECO:0000256" key="1">
    <source>
        <dbReference type="SAM" id="MobiDB-lite"/>
    </source>
</evidence>
<evidence type="ECO:0000313" key="4">
    <source>
        <dbReference type="Proteomes" id="UP000024635"/>
    </source>
</evidence>